<feature type="compositionally biased region" description="Basic and acidic residues" evidence="1">
    <location>
        <begin position="172"/>
        <end position="183"/>
    </location>
</feature>
<dbReference type="GO" id="GO:0005777">
    <property type="term" value="C:peroxisome"/>
    <property type="evidence" value="ECO:0007669"/>
    <property type="project" value="InterPro"/>
</dbReference>
<feature type="region of interest" description="Disordered" evidence="1">
    <location>
        <begin position="130"/>
        <end position="194"/>
    </location>
</feature>
<feature type="compositionally biased region" description="Basic and acidic residues" evidence="1">
    <location>
        <begin position="2070"/>
        <end position="2082"/>
    </location>
</feature>
<dbReference type="PANTHER" id="PTHR14918">
    <property type="entry name" value="KICSTOR COMPLEX PROTEIN SZT2"/>
    <property type="match status" value="1"/>
</dbReference>
<accession>A0A8B6H637</accession>
<protein>
    <recommendedName>
        <fullName evidence="4">SZT2</fullName>
    </recommendedName>
</protein>
<gene>
    <name evidence="2" type="ORF">MGAL_10B026433</name>
</gene>
<feature type="compositionally biased region" description="Polar residues" evidence="1">
    <location>
        <begin position="965"/>
        <end position="989"/>
    </location>
</feature>
<dbReference type="InterPro" id="IPR033228">
    <property type="entry name" value="SZT2"/>
</dbReference>
<feature type="compositionally biased region" description="Low complexity" evidence="1">
    <location>
        <begin position="623"/>
        <end position="632"/>
    </location>
</feature>
<feature type="region of interest" description="Disordered" evidence="1">
    <location>
        <begin position="859"/>
        <end position="879"/>
    </location>
</feature>
<dbReference type="PANTHER" id="PTHR14918:SF3">
    <property type="entry name" value="KICSTOR COMPLEX PROTEIN SZT2"/>
    <property type="match status" value="1"/>
</dbReference>
<comment type="caution">
    <text evidence="2">The sequence shown here is derived from an EMBL/GenBank/DDBJ whole genome shotgun (WGS) entry which is preliminary data.</text>
</comment>
<feature type="compositionally biased region" description="Polar residues" evidence="1">
    <location>
        <begin position="2039"/>
        <end position="2048"/>
    </location>
</feature>
<feature type="region of interest" description="Disordered" evidence="1">
    <location>
        <begin position="623"/>
        <end position="648"/>
    </location>
</feature>
<dbReference type="EMBL" id="UYJE01009482">
    <property type="protein sequence ID" value="VDI73837.1"/>
    <property type="molecule type" value="Genomic_DNA"/>
</dbReference>
<reference evidence="2" key="1">
    <citation type="submission" date="2018-11" db="EMBL/GenBank/DDBJ databases">
        <authorList>
            <person name="Alioto T."/>
            <person name="Alioto T."/>
        </authorList>
    </citation>
    <scope>NUCLEOTIDE SEQUENCE</scope>
</reference>
<sequence>MYLEDEGHNFSSTDEQPSKGSNSILFQLLLDKLSETFDKKVSLSKIDCKRFLELLKKRSRDDLENPLPFSIDKVLSNSTEIPQWCCFVKSVSNNRMFMTILPESFNDLLLLDTKLEVIKEGLSESDEIIDRVSESQSAPTESPIAPTESPSGPSESTSVLTESPSVLTELGDAPRDDGLQDNKPHKKTEHKHDKEEEPYHYYTIPFYMYESYLPNVLDMLINPWDFTLPEDIYEDLTFMESDRDESFSKSPMFKVPSFEREFTPGCDEATMYMSWMRITHERRLTECSNNENEATLKQQCSVLTDIYYSCFVNGVFQSVQQDLGVHKNDVDAAINNICEESLAIETDITTFLLSSCQHFQKIAESAKFDLANRDNTIQDEQEEEEVEDFFPRRQSVRFNDFVEELDCHPVCDNIPMSLQLPKTTAKLKTSLSYPCEFTEGSHNLVKNKFIDIVQKWFKQVPSNPDYYIYCPVNIPQSVSGEEESDDRNQSDGILDLSQQDYDEFAFFDDDDLVVVERKQTDHLSTASMLDSEESYTDEDICEEEKESENIPLFVFFTCTVKHRLDQEPIAVQGLIPCLDEIVNKIETDMEVNLSDLKVTFDINCVTMATDVEEEPKRTFMRMLSNNSTSSSPPLSPREDTMGSSTDLGSLKQTFPDPIKHLPRQQHLAVTKCKEELEWLLKDEIASSLRQLNLIQTDTLEFVTDHIKKSAKKGKPNCSCEHIPFHFVYGVEKSLPNFKEEFERLPLQKYKLMTEEDFYFVVTNKSYNNVLTKALTTALVELSRENTPASLEIVASSSNDINTAVTYVSPTLMSTEKQKIISPVSHSIEDGLSPLPSEKGGLSPLLSGSEESSSVFLKVDGNIDKKSDNDNNENSTASERDHFTDFYDKLDGIKTNIRPVKSVDLRSLSAGEIDLQGLKKSSSCAGIIMTSVGNTKEIACLAPPPPVMTWASHGQFLGRSRHFSAPSGQGTPRSKTSTIDHTPSWLSSRASEAGYEGDSSDNEEGDTGFNDLSGSVQQPIPKFWLIMKVISKVKDLGVDVYFHSRETGQEDTEEIIEQRNLVSHVKDSIDKLCCKVNQLLLLNDLYDTRVCKNLLVPEADEDVKWAVDKTVPRGMTLNRGSEDGSEEEEEAAGDQHYLYDTHKWDGGHFDCESVYTKTFYIHSRLKSMSGPRTSSNSKGMTALKAVLNKFSVINRKNMFVIKESTTHAVFYLRLKEVSGKDAIYQRQLSTIIGEEFELGESSASLIAMMKREEMLNVPEKDSDTLSITSSGSAISSIKPQDEIQLFVHGIEPPGKDIRVGLVNTLQNKLDDAVLDILCLQLNRNPMSKLSAEDVHFIQKPQEIRRNAEDSKGPMQIQLTIPVSATMQLSAVVYYLKQNLKLFSHIPNYADNRPDSHFQDIMDGRQQAIPDGQAFLYIRPTHGGKGIACISLALVDGKGIPVQALGCRKPSRIGYTKIASEKEFEHLIHTDLYESNGDSRPGPTALIQFRAWEVGSADLGSLKEKLILAVHHSLCDIVTEFTMLTASVCQIPHQLMELLPVASYSTPSSPHAPRESDLQRRHSIMTRKMPDKIVLSSAVSSPLLQSLKDAFTRVTSPSPDQAKSFFDIPSSAAHVQGQSSPSPSLMSDYSSGSEGDVQQIIQKYEEGSRGILNPVFSSLLIKWFDFCHEIGVSSVSKDVMALSSRFAVDFFLKEFINVVSHILGDVHPKIFKLYKDSEGNLCNGTLYNPCRVPVQTDDVNIESSLDTTDRFDMVMADQDINFVVVGRNTEQWQASVQDFNEEEFTASPTSPKAIPKHALQRFAPLWSEREKSPDILNMLASPDPLFIPRQRLLLLTVQNRNLCLYTYNWAGDLNKMLILNVSKLVKWNNNRNILLNSIISQKMGLFHHCGFSQSSKTKNSELDNLIKHAAPPPNEHLRRKNSNIGPFSAGHPSQPFDEAFKDTQPTKPLSQTQHAVIRDVVKCHGLQTQGVRGHVRKDVDAILTLNKLFWSWIAKSSCNEPIYEEDLHLLKQFSRLLHYCATPILFFSQWRQKIMEKYRSTQKLPSTPTPDKTDKSRSRHSSGTSTSSLRTKRADSQDGKKRPDSTPSDSPIHGQKQKRFQEEGWHVEIRSEFISEYINYVKSLGFVPINLTANPKKNFRHRKTPSHENFVPDDSHIHGSIGTVKHLQKTMSGGIMLMELSFREQYFCVKLFVCESSRLGTPVNQHLKVLFVDECEKCKDLIHVHSFAHDFHLRSIQSCISGKGMYKNFYHMTGFLSDFSLVYPYPPAFSRNFLLTDFITFPELSSPAQTLYEHMTNHIKDHGMKVIAMTPTVDADIESEYCFVRTTEYALTQYKEFKVPTRQKSVTDDFDIGLVITNMSQSNVYQTDAERYTLKLQYFIVLTSKRDLFPVAYLEKKLGQFKTLPQTPEVIPRISNNPVPVKQHIGVRKQSRRPYKRTNQHQETAENILMQESTMAREKMNELIRQSTAECRKDSLWNRMLIVTHADEDVKKKKRSDTEESKDGFQKLSHDEFLELLGMVVKQKLSDIDPQLMPFHNMSFMWYKSLYKVLQSRYPETHRSFSSPDGHVQYLVVVNPQFPDMLMMLMIDVKDHKTDLCAVFREALSDESDQSKPSLPFINIQDHETDFINVCCFHLWASLL</sequence>
<proteinExistence type="predicted"/>
<evidence type="ECO:0000256" key="1">
    <source>
        <dbReference type="SAM" id="MobiDB-lite"/>
    </source>
</evidence>
<keyword evidence="3" id="KW-1185">Reference proteome</keyword>
<evidence type="ECO:0000313" key="2">
    <source>
        <dbReference type="EMBL" id="VDI73837.1"/>
    </source>
</evidence>
<feature type="compositionally biased region" description="Low complexity" evidence="1">
    <location>
        <begin position="146"/>
        <end position="158"/>
    </location>
</feature>
<feature type="region of interest" description="Disordered" evidence="1">
    <location>
        <begin position="959"/>
        <end position="1011"/>
    </location>
</feature>
<dbReference type="OrthoDB" id="43547at2759"/>
<feature type="compositionally biased region" description="Low complexity" evidence="1">
    <location>
        <begin position="1617"/>
        <end position="1630"/>
    </location>
</feature>
<dbReference type="EMBL" id="UYJE01009482">
    <property type="protein sequence ID" value="VDI73838.1"/>
    <property type="molecule type" value="Genomic_DNA"/>
</dbReference>
<feature type="region of interest" description="Disordered" evidence="1">
    <location>
        <begin position="1611"/>
        <end position="1630"/>
    </location>
</feature>
<organism evidence="2 3">
    <name type="scientific">Mytilus galloprovincialis</name>
    <name type="common">Mediterranean mussel</name>
    <dbReference type="NCBI Taxonomy" id="29158"/>
    <lineage>
        <taxon>Eukaryota</taxon>
        <taxon>Metazoa</taxon>
        <taxon>Spiralia</taxon>
        <taxon>Lophotrochozoa</taxon>
        <taxon>Mollusca</taxon>
        <taxon>Bivalvia</taxon>
        <taxon>Autobranchia</taxon>
        <taxon>Pteriomorphia</taxon>
        <taxon>Mytilida</taxon>
        <taxon>Mytiloidea</taxon>
        <taxon>Mytilidae</taxon>
        <taxon>Mytilinae</taxon>
        <taxon>Mytilus</taxon>
    </lineage>
</organism>
<name>A0A8B6H637_MYTGA</name>
<evidence type="ECO:0000313" key="3">
    <source>
        <dbReference type="Proteomes" id="UP000596742"/>
    </source>
</evidence>
<feature type="region of interest" description="Disordered" evidence="1">
    <location>
        <begin position="2037"/>
        <end position="2099"/>
    </location>
</feature>
<dbReference type="Proteomes" id="UP000596742">
    <property type="component" value="Unassembled WGS sequence"/>
</dbReference>
<evidence type="ECO:0008006" key="4">
    <source>
        <dbReference type="Google" id="ProtNLM"/>
    </source>
</evidence>